<protein>
    <recommendedName>
        <fullName evidence="13">DNA 3'-5' helicase</fullName>
        <ecNumber evidence="13">5.6.2.4</ecNumber>
    </recommendedName>
</protein>
<reference evidence="19" key="2">
    <citation type="submission" date="2020-09" db="EMBL/GenBank/DDBJ databases">
        <authorList>
            <person name="Sun Q."/>
            <person name="Ohkuma M."/>
        </authorList>
    </citation>
    <scope>NUCLEOTIDE SEQUENCE</scope>
    <source>
        <strain evidence="19">JCM 3091</strain>
    </source>
</reference>
<reference evidence="19" key="1">
    <citation type="journal article" date="2014" name="Int. J. Syst. Evol. Microbiol.">
        <title>Complete genome sequence of Corynebacterium casei LMG S-19264T (=DSM 44701T), isolated from a smear-ripened cheese.</title>
        <authorList>
            <consortium name="US DOE Joint Genome Institute (JGI-PGF)"/>
            <person name="Walter F."/>
            <person name="Albersmeier A."/>
            <person name="Kalinowski J."/>
            <person name="Ruckert C."/>
        </authorList>
    </citation>
    <scope>NUCLEOTIDE SEQUENCE</scope>
    <source>
        <strain evidence="19">JCM 3091</strain>
    </source>
</reference>
<gene>
    <name evidence="19" type="ORF">GCM10010124_06890</name>
</gene>
<dbReference type="InterPro" id="IPR000212">
    <property type="entry name" value="DNA_helicase_UvrD/REP"/>
</dbReference>
<feature type="domain" description="UvrD-like helicase C-terminal" evidence="18">
    <location>
        <begin position="361"/>
        <end position="677"/>
    </location>
</feature>
<dbReference type="PROSITE" id="PS51217">
    <property type="entry name" value="UVRD_HELICASE_CTER"/>
    <property type="match status" value="1"/>
</dbReference>
<evidence type="ECO:0000256" key="10">
    <source>
        <dbReference type="ARBA" id="ARBA00023204"/>
    </source>
</evidence>
<dbReference type="GO" id="GO:0000725">
    <property type="term" value="P:recombinational repair"/>
    <property type="evidence" value="ECO:0007669"/>
    <property type="project" value="TreeGrafter"/>
</dbReference>
<dbReference type="GO" id="GO:0005829">
    <property type="term" value="C:cytosol"/>
    <property type="evidence" value="ECO:0007669"/>
    <property type="project" value="TreeGrafter"/>
</dbReference>
<keyword evidence="4" id="KW-0227">DNA damage</keyword>
<dbReference type="AlphaFoldDB" id="A0A8J3BKC9"/>
<dbReference type="InterPro" id="IPR027417">
    <property type="entry name" value="P-loop_NTPase"/>
</dbReference>
<comment type="catalytic activity">
    <reaction evidence="12">
        <text>Couples ATP hydrolysis with the unwinding of duplex DNA by translocating in the 3'-5' direction.</text>
        <dbReference type="EC" id="5.6.2.4"/>
    </reaction>
</comment>
<evidence type="ECO:0000256" key="5">
    <source>
        <dbReference type="ARBA" id="ARBA00022801"/>
    </source>
</evidence>
<dbReference type="PANTHER" id="PTHR11070">
    <property type="entry name" value="UVRD / RECB / PCRA DNA HELICASE FAMILY MEMBER"/>
    <property type="match status" value="1"/>
</dbReference>
<dbReference type="Gene3D" id="3.90.320.10">
    <property type="match status" value="1"/>
</dbReference>
<dbReference type="Gene3D" id="3.40.50.300">
    <property type="entry name" value="P-loop containing nucleotide triphosphate hydrolases"/>
    <property type="match status" value="2"/>
</dbReference>
<dbReference type="EMBL" id="BMQC01000002">
    <property type="protein sequence ID" value="GGK16959.1"/>
    <property type="molecule type" value="Genomic_DNA"/>
</dbReference>
<dbReference type="GO" id="GO:0003677">
    <property type="term" value="F:DNA binding"/>
    <property type="evidence" value="ECO:0007669"/>
    <property type="project" value="UniProtKB-KW"/>
</dbReference>
<feature type="domain" description="UvrD-like helicase ATP-binding" evidence="17">
    <location>
        <begin position="31"/>
        <end position="338"/>
    </location>
</feature>
<keyword evidence="11" id="KW-0413">Isomerase</keyword>
<dbReference type="Gene3D" id="1.10.10.160">
    <property type="match status" value="1"/>
</dbReference>
<dbReference type="Pfam" id="PF00580">
    <property type="entry name" value="UvrD-helicase"/>
    <property type="match status" value="1"/>
</dbReference>
<keyword evidence="10" id="KW-0234">DNA repair</keyword>
<evidence type="ECO:0000313" key="19">
    <source>
        <dbReference type="EMBL" id="GGK16959.1"/>
    </source>
</evidence>
<dbReference type="InterPro" id="IPR011604">
    <property type="entry name" value="PDDEXK-like_dom_sf"/>
</dbReference>
<dbReference type="InterPro" id="IPR038726">
    <property type="entry name" value="PDDEXK_AddAB-type"/>
</dbReference>
<organism evidence="19 20">
    <name type="scientific">Pilimelia terevasa</name>
    <dbReference type="NCBI Taxonomy" id="53372"/>
    <lineage>
        <taxon>Bacteria</taxon>
        <taxon>Bacillati</taxon>
        <taxon>Actinomycetota</taxon>
        <taxon>Actinomycetes</taxon>
        <taxon>Micromonosporales</taxon>
        <taxon>Micromonosporaceae</taxon>
        <taxon>Pilimelia</taxon>
    </lineage>
</organism>
<evidence type="ECO:0000256" key="1">
    <source>
        <dbReference type="ARBA" id="ARBA00009922"/>
    </source>
</evidence>
<evidence type="ECO:0000256" key="7">
    <source>
        <dbReference type="ARBA" id="ARBA00022839"/>
    </source>
</evidence>
<feature type="binding site" evidence="15">
    <location>
        <begin position="52"/>
        <end position="59"/>
    </location>
    <ligand>
        <name>ATP</name>
        <dbReference type="ChEBI" id="CHEBI:30616"/>
    </ligand>
</feature>
<comment type="caution">
    <text evidence="19">The sequence shown here is derived from an EMBL/GenBank/DDBJ whole genome shotgun (WGS) entry which is preliminary data.</text>
</comment>
<keyword evidence="20" id="KW-1185">Reference proteome</keyword>
<keyword evidence="5 15" id="KW-0378">Hydrolase</keyword>
<dbReference type="GO" id="GO:0033202">
    <property type="term" value="C:DNA helicase complex"/>
    <property type="evidence" value="ECO:0007669"/>
    <property type="project" value="TreeGrafter"/>
</dbReference>
<dbReference type="InterPro" id="IPR013986">
    <property type="entry name" value="DExx_box_DNA_helicase_dom_sf"/>
</dbReference>
<dbReference type="RefSeq" id="WP_189112704.1">
    <property type="nucleotide sequence ID" value="NZ_BMQC01000002.1"/>
</dbReference>
<dbReference type="PANTHER" id="PTHR11070:SF59">
    <property type="entry name" value="DNA 3'-5' HELICASE"/>
    <property type="match status" value="1"/>
</dbReference>
<dbReference type="PROSITE" id="PS51198">
    <property type="entry name" value="UVRD_HELICASE_ATP_BIND"/>
    <property type="match status" value="1"/>
</dbReference>
<dbReference type="Pfam" id="PF12705">
    <property type="entry name" value="PDDEXK_1"/>
    <property type="match status" value="1"/>
</dbReference>
<evidence type="ECO:0000256" key="8">
    <source>
        <dbReference type="ARBA" id="ARBA00022840"/>
    </source>
</evidence>
<dbReference type="EC" id="5.6.2.4" evidence="13"/>
<comment type="similarity">
    <text evidence="1">Belongs to the helicase family. UvrD subfamily.</text>
</comment>
<name>A0A8J3BKC9_9ACTN</name>
<proteinExistence type="inferred from homology"/>
<evidence type="ECO:0000259" key="18">
    <source>
        <dbReference type="PROSITE" id="PS51217"/>
    </source>
</evidence>
<evidence type="ECO:0000256" key="3">
    <source>
        <dbReference type="ARBA" id="ARBA00022741"/>
    </source>
</evidence>
<evidence type="ECO:0000256" key="6">
    <source>
        <dbReference type="ARBA" id="ARBA00022806"/>
    </source>
</evidence>
<sequence>MSTPQFRLVRRPTDGGAPPGGPAAAAPAPRPAADAAQQRVVDHGAGALLVLGAPGTGKTRVLVEAVAARVATGVDPERILVLTFGRRAAGALRHRIEARVTGAADAVHEPLVRTFHAYAFGLLCRAAGAAGEPAPRLLSGPEQDLVIRELLEPGDGVPTVPWPAGLAAALGTRAFAGQLRDLLLRTAERGIDAAELARLGRDLGRPDWVSAADFVDQYVEVLALREATTRGAPAYDHAELIRAAADLLRADPELLAAERRRLAYVYVDEYAETDPAQRELLALVAGGGAPVVAFADPDSAIYGFRGADPAGVRDFGDRFAGPGSPAATAVLDTVHRCGGELWAASRRVAARLRGPGPHRHPTPADPAATPVGPAGGAVGVPGGPAAGQPGAEGRPPVEVATFRTATSEAAYAAHVLREAHLRDGVPWSRMAVLVRSARGQLPAIQRALHVAGVPTSTQVEESPLHRQPAVAPLLRVLRCAVDPAALDEDAAVALLHSPLGGADPLAERRLRQGLRALALAAGDDRSTGDLLVEALRDPTELAAVERRWAEPARAVADALAAARRAHEAPGSTVEDVLWALWQRTGLAERWAALATRPPREGEAGHVQRRRAAAADQDLDAVVALFALAARFVDRLPGARTEVFLDHVLGQQVAADSLAPTAVREETVALLSAHAAKGLEWDVVVVAGVQEGVWPDLRLRGSLLGAERLVDLVAGRAGTGGAAAAAGQVSALLDDERRLFHVAVSRARRRLVATAVASGAVGGADGEEQPSRFLHELGAGAAGAGEAVPALPVRRLPRALTLPALVAELRAAVADPAAPEPRRRAAADQLAQLAAAGVPGAHPDQWWGLPALSDAGPLYAEDDAVRVTPSTMESVLRCSLRWLLERHGGAAAASAAQGVGNLVHNAAMLAEDAQADRAALLGYVASRFDAIELAARWLAGRERRRAEVMVDKLLGWLAGNPRRLLAIEREFAVRLDDATPVVELTGRVDRLEVDAQGRLVVVDLKTGRTTSVTAPELAAHPQLGAYQVAVEEGAFAEYGQESGGAALVQLGTPAATAREQAQPPVAETEDPSWAREMVARTARTMAASTFAAVANARCQTCPVRVCCPVSGKGRQVVAPPGGAAGAGGGADG</sequence>
<dbReference type="Proteomes" id="UP000662200">
    <property type="component" value="Unassembled WGS sequence"/>
</dbReference>
<dbReference type="Pfam" id="PF13361">
    <property type="entry name" value="UvrD_C"/>
    <property type="match status" value="1"/>
</dbReference>
<dbReference type="Gene3D" id="1.10.486.10">
    <property type="entry name" value="PCRA, domain 4"/>
    <property type="match status" value="1"/>
</dbReference>
<accession>A0A8J3BKC9</accession>
<comment type="catalytic activity">
    <reaction evidence="14">
        <text>ATP + H2O = ADP + phosphate + H(+)</text>
        <dbReference type="Rhea" id="RHEA:13065"/>
        <dbReference type="ChEBI" id="CHEBI:15377"/>
        <dbReference type="ChEBI" id="CHEBI:15378"/>
        <dbReference type="ChEBI" id="CHEBI:30616"/>
        <dbReference type="ChEBI" id="CHEBI:43474"/>
        <dbReference type="ChEBI" id="CHEBI:456216"/>
        <dbReference type="EC" id="5.6.2.4"/>
    </reaction>
</comment>
<feature type="region of interest" description="Disordered" evidence="16">
    <location>
        <begin position="354"/>
        <end position="375"/>
    </location>
</feature>
<dbReference type="GO" id="GO:0004527">
    <property type="term" value="F:exonuclease activity"/>
    <property type="evidence" value="ECO:0007669"/>
    <property type="project" value="UniProtKB-KW"/>
</dbReference>
<keyword evidence="3 15" id="KW-0547">Nucleotide-binding</keyword>
<dbReference type="GO" id="GO:0043138">
    <property type="term" value="F:3'-5' DNA helicase activity"/>
    <property type="evidence" value="ECO:0007669"/>
    <property type="project" value="UniProtKB-EC"/>
</dbReference>
<evidence type="ECO:0000313" key="20">
    <source>
        <dbReference type="Proteomes" id="UP000662200"/>
    </source>
</evidence>
<dbReference type="GO" id="GO:0005524">
    <property type="term" value="F:ATP binding"/>
    <property type="evidence" value="ECO:0007669"/>
    <property type="project" value="UniProtKB-UniRule"/>
</dbReference>
<keyword evidence="6 15" id="KW-0347">Helicase</keyword>
<evidence type="ECO:0000259" key="17">
    <source>
        <dbReference type="PROSITE" id="PS51198"/>
    </source>
</evidence>
<evidence type="ECO:0000256" key="9">
    <source>
        <dbReference type="ARBA" id="ARBA00023125"/>
    </source>
</evidence>
<evidence type="ECO:0000256" key="12">
    <source>
        <dbReference type="ARBA" id="ARBA00034617"/>
    </source>
</evidence>
<feature type="region of interest" description="Disordered" evidence="16">
    <location>
        <begin position="1"/>
        <end position="33"/>
    </location>
</feature>
<dbReference type="InterPro" id="IPR014016">
    <property type="entry name" value="UvrD-like_ATP-bd"/>
</dbReference>
<evidence type="ECO:0000256" key="4">
    <source>
        <dbReference type="ARBA" id="ARBA00022763"/>
    </source>
</evidence>
<keyword evidence="2" id="KW-0540">Nuclease</keyword>
<dbReference type="CDD" id="cd17932">
    <property type="entry name" value="DEXQc_UvrD"/>
    <property type="match status" value="1"/>
</dbReference>
<evidence type="ECO:0000256" key="13">
    <source>
        <dbReference type="ARBA" id="ARBA00034808"/>
    </source>
</evidence>
<evidence type="ECO:0000256" key="14">
    <source>
        <dbReference type="ARBA" id="ARBA00048988"/>
    </source>
</evidence>
<evidence type="ECO:0000256" key="15">
    <source>
        <dbReference type="PROSITE-ProRule" id="PRU00560"/>
    </source>
</evidence>
<keyword evidence="9" id="KW-0238">DNA-binding</keyword>
<keyword evidence="7" id="KW-0269">Exonuclease</keyword>
<feature type="compositionally biased region" description="Low complexity" evidence="16">
    <location>
        <begin position="22"/>
        <end position="33"/>
    </location>
</feature>
<dbReference type="SUPFAM" id="SSF52540">
    <property type="entry name" value="P-loop containing nucleoside triphosphate hydrolases"/>
    <property type="match status" value="1"/>
</dbReference>
<evidence type="ECO:0000256" key="16">
    <source>
        <dbReference type="SAM" id="MobiDB-lite"/>
    </source>
</evidence>
<evidence type="ECO:0000256" key="11">
    <source>
        <dbReference type="ARBA" id="ARBA00023235"/>
    </source>
</evidence>
<keyword evidence="8 15" id="KW-0067">ATP-binding</keyword>
<evidence type="ECO:0000256" key="2">
    <source>
        <dbReference type="ARBA" id="ARBA00022722"/>
    </source>
</evidence>
<dbReference type="InterPro" id="IPR014017">
    <property type="entry name" value="DNA_helicase_UvrD-like_C"/>
</dbReference>